<dbReference type="InterPro" id="IPR036937">
    <property type="entry name" value="Adhesion_dom_fimbrial_sf"/>
</dbReference>
<proteinExistence type="predicted"/>
<dbReference type="RefSeq" id="WP_271469843.1">
    <property type="nucleotide sequence ID" value="NZ_JANEWF010000001.1"/>
</dbReference>
<evidence type="ECO:0000313" key="3">
    <source>
        <dbReference type="Proteomes" id="UP001211689"/>
    </source>
</evidence>
<dbReference type="Gene3D" id="2.60.40.1090">
    <property type="entry name" value="Fimbrial-type adhesion domain"/>
    <property type="match status" value="1"/>
</dbReference>
<reference evidence="2 3" key="1">
    <citation type="submission" date="2022-07" db="EMBL/GenBank/DDBJ databases">
        <title>Genome Analysis of Selected Gammaproteobacteria from Nigerian Food snails.</title>
        <authorList>
            <person name="Okafor A.C."/>
        </authorList>
    </citation>
    <scope>NUCLEOTIDE SEQUENCE [LARGE SCALE GENOMIC DNA]</scope>
    <source>
        <strain evidence="2 3">Awg 2</strain>
    </source>
</reference>
<dbReference type="SUPFAM" id="SSF49401">
    <property type="entry name" value="Bacterial adhesins"/>
    <property type="match status" value="1"/>
</dbReference>
<gene>
    <name evidence="2" type="ORF">NNO07_01315</name>
</gene>
<organism evidence="2 3">
    <name type="scientific">Metapseudomonas resinovorans</name>
    <name type="common">Pseudomonas resinovorans</name>
    <dbReference type="NCBI Taxonomy" id="53412"/>
    <lineage>
        <taxon>Bacteria</taxon>
        <taxon>Pseudomonadati</taxon>
        <taxon>Pseudomonadota</taxon>
        <taxon>Gammaproteobacteria</taxon>
        <taxon>Pseudomonadales</taxon>
        <taxon>Pseudomonadaceae</taxon>
        <taxon>Metapseudomonas</taxon>
    </lineage>
</organism>
<sequence>MKVKHLPLILLTFFLSIPNSYALICKRVDGIIRDSIEIDTNTAIPSTLPEGTILWRQPTRTLTVECWVDIPGHPSEKVYFYPNPDKRDLGDDIEVGVTFQGKDYLYSSLPGGKLDIGWYVRGCAAEPCGIQKERKRLTYSIFFSKKSPASANKEGPLAPFPWYRAFQLDGVGGVRPGQSYNLTVRGLGDFRYVPCASTVSISPSTINFGPISTSGAAFGATIKETPFTITEMRSCNAVYGVSGYLEPLNATLSSDERTLIPTNNDSVGIAILDPRDQTVIPFKQEFVLTPEGTGSQYNSREFLARLTWMSATPQLGEFNAGATLNIFYK</sequence>
<dbReference type="InterPro" id="IPR008966">
    <property type="entry name" value="Adhesion_dom_sf"/>
</dbReference>
<dbReference type="Proteomes" id="UP001211689">
    <property type="component" value="Unassembled WGS sequence"/>
</dbReference>
<protein>
    <submittedName>
        <fullName evidence="2">Fimbrial protein</fullName>
    </submittedName>
</protein>
<keyword evidence="3" id="KW-1185">Reference proteome</keyword>
<dbReference type="EMBL" id="JANEWF010000001">
    <property type="protein sequence ID" value="MDA8481690.1"/>
    <property type="molecule type" value="Genomic_DNA"/>
</dbReference>
<accession>A0ABT4XZ33</accession>
<dbReference type="InterPro" id="IPR000259">
    <property type="entry name" value="Adhesion_dom_fimbrial"/>
</dbReference>
<name>A0ABT4XZ33_METRE</name>
<evidence type="ECO:0000313" key="2">
    <source>
        <dbReference type="EMBL" id="MDA8481690.1"/>
    </source>
</evidence>
<dbReference type="Pfam" id="PF00419">
    <property type="entry name" value="Fimbrial"/>
    <property type="match status" value="1"/>
</dbReference>
<evidence type="ECO:0000259" key="1">
    <source>
        <dbReference type="Pfam" id="PF00419"/>
    </source>
</evidence>
<feature type="domain" description="Fimbrial-type adhesion" evidence="1">
    <location>
        <begin position="191"/>
        <end position="328"/>
    </location>
</feature>
<comment type="caution">
    <text evidence="2">The sequence shown here is derived from an EMBL/GenBank/DDBJ whole genome shotgun (WGS) entry which is preliminary data.</text>
</comment>